<evidence type="ECO:0000256" key="2">
    <source>
        <dbReference type="SAM" id="Phobius"/>
    </source>
</evidence>
<evidence type="ECO:0000313" key="4">
    <source>
        <dbReference type="Proteomes" id="UP000028549"/>
    </source>
</evidence>
<proteinExistence type="predicted"/>
<accession>A0A084H3W1</accession>
<feature type="region of interest" description="Disordered" evidence="1">
    <location>
        <begin position="74"/>
        <end position="103"/>
    </location>
</feature>
<dbReference type="AlphaFoldDB" id="A0A084H3W1"/>
<organism evidence="3 4">
    <name type="scientific">Metabacillus indicus</name>
    <name type="common">Bacillus indicus</name>
    <dbReference type="NCBI Taxonomy" id="246786"/>
    <lineage>
        <taxon>Bacteria</taxon>
        <taxon>Bacillati</taxon>
        <taxon>Bacillota</taxon>
        <taxon>Bacilli</taxon>
        <taxon>Bacillales</taxon>
        <taxon>Bacillaceae</taxon>
        <taxon>Metabacillus</taxon>
    </lineage>
</organism>
<dbReference type="STRING" id="246786.GS18_0204930"/>
<comment type="caution">
    <text evidence="3">The sequence shown here is derived from an EMBL/GenBank/DDBJ whole genome shotgun (WGS) entry which is preliminary data.</text>
</comment>
<evidence type="ECO:0000256" key="1">
    <source>
        <dbReference type="SAM" id="MobiDB-lite"/>
    </source>
</evidence>
<keyword evidence="2" id="KW-1133">Transmembrane helix</keyword>
<dbReference type="Pfam" id="PF19610">
    <property type="entry name" value="DUF6115"/>
    <property type="match status" value="1"/>
</dbReference>
<keyword evidence="2" id="KW-0812">Transmembrane</keyword>
<keyword evidence="4" id="KW-1185">Reference proteome</keyword>
<dbReference type="OrthoDB" id="1708317at2"/>
<reference evidence="3 4" key="1">
    <citation type="journal article" date="2005" name="Int. J. Syst. Evol. Microbiol.">
        <title>Bacillus cibi sp. nov., isolated from jeotgal, a traditional Korean fermented seafood.</title>
        <authorList>
            <person name="Yoon J.H."/>
            <person name="Lee C.H."/>
            <person name="Oh T.K."/>
        </authorList>
    </citation>
    <scope>NUCLEOTIDE SEQUENCE [LARGE SCALE GENOMIC DNA]</scope>
    <source>
        <strain evidence="3 4">DSM 16189</strain>
    </source>
</reference>
<dbReference type="EMBL" id="JNVC02000001">
    <property type="protein sequence ID" value="KEZ54273.1"/>
    <property type="molecule type" value="Genomic_DNA"/>
</dbReference>
<dbReference type="RefSeq" id="WP_029565616.1">
    <property type="nucleotide sequence ID" value="NZ_JNVC02000001.1"/>
</dbReference>
<name>A0A084H3W1_METID</name>
<evidence type="ECO:0000313" key="3">
    <source>
        <dbReference type="EMBL" id="KEZ54273.1"/>
    </source>
</evidence>
<dbReference type="InterPro" id="IPR046118">
    <property type="entry name" value="DUF6115"/>
</dbReference>
<sequence length="147" mass="16590">MTAALLALSLILHAASLYLIALLFLRYKNVLQAEERQAAMLHETEQALATCMLEMREENEKLLAALDRSFITDESSAEADEGEGVQQKELSNGEAPADETPHEIDQADQFRLDVLNLYQNGYTIEEIAKKLDKGKTEISLMLKFRQF</sequence>
<dbReference type="Proteomes" id="UP000028549">
    <property type="component" value="Unassembled WGS sequence"/>
</dbReference>
<gene>
    <name evidence="3" type="ORF">GS18_0204930</name>
</gene>
<evidence type="ECO:0008006" key="5">
    <source>
        <dbReference type="Google" id="ProtNLM"/>
    </source>
</evidence>
<feature type="transmembrane region" description="Helical" evidence="2">
    <location>
        <begin position="6"/>
        <end position="27"/>
    </location>
</feature>
<keyword evidence="2" id="KW-0472">Membrane</keyword>
<protein>
    <recommendedName>
        <fullName evidence="5">Swarming motility protein SwrB</fullName>
    </recommendedName>
</protein>